<accession>A0ABR0QP30</accession>
<gene>
    <name evidence="1" type="ORF">PVK06_009998</name>
</gene>
<comment type="caution">
    <text evidence="1">The sequence shown here is derived from an EMBL/GenBank/DDBJ whole genome shotgun (WGS) entry which is preliminary data.</text>
</comment>
<reference evidence="1 2" key="1">
    <citation type="submission" date="2023-03" db="EMBL/GenBank/DDBJ databases">
        <title>WGS of Gossypium arboreum.</title>
        <authorList>
            <person name="Yu D."/>
        </authorList>
    </citation>
    <scope>NUCLEOTIDE SEQUENCE [LARGE SCALE GENOMIC DNA]</scope>
    <source>
        <tissue evidence="1">Leaf</tissue>
    </source>
</reference>
<protein>
    <submittedName>
        <fullName evidence="1">Uncharacterized protein</fullName>
    </submittedName>
</protein>
<name>A0ABR0QP30_GOSAR</name>
<evidence type="ECO:0000313" key="1">
    <source>
        <dbReference type="EMBL" id="KAK5841090.1"/>
    </source>
</evidence>
<dbReference type="Proteomes" id="UP001358586">
    <property type="component" value="Chromosome 3"/>
</dbReference>
<evidence type="ECO:0000313" key="2">
    <source>
        <dbReference type="Proteomes" id="UP001358586"/>
    </source>
</evidence>
<organism evidence="1 2">
    <name type="scientific">Gossypium arboreum</name>
    <name type="common">Tree cotton</name>
    <name type="synonym">Gossypium nanking</name>
    <dbReference type="NCBI Taxonomy" id="29729"/>
    <lineage>
        <taxon>Eukaryota</taxon>
        <taxon>Viridiplantae</taxon>
        <taxon>Streptophyta</taxon>
        <taxon>Embryophyta</taxon>
        <taxon>Tracheophyta</taxon>
        <taxon>Spermatophyta</taxon>
        <taxon>Magnoliopsida</taxon>
        <taxon>eudicotyledons</taxon>
        <taxon>Gunneridae</taxon>
        <taxon>Pentapetalae</taxon>
        <taxon>rosids</taxon>
        <taxon>malvids</taxon>
        <taxon>Malvales</taxon>
        <taxon>Malvaceae</taxon>
        <taxon>Malvoideae</taxon>
        <taxon>Gossypium</taxon>
    </lineage>
</organism>
<dbReference type="EMBL" id="JARKNE010000003">
    <property type="protein sequence ID" value="KAK5841090.1"/>
    <property type="molecule type" value="Genomic_DNA"/>
</dbReference>
<keyword evidence="2" id="KW-1185">Reference proteome</keyword>
<proteinExistence type="predicted"/>
<sequence length="67" mass="7285">MQEVLEAGHELYSSEELGEKEYVLLIELRCHDCAGLVRNGAGEGTAAGGYLPVSLYRWLAICGDQLS</sequence>